<feature type="compositionally biased region" description="Basic and acidic residues" evidence="3">
    <location>
        <begin position="259"/>
        <end position="275"/>
    </location>
</feature>
<proteinExistence type="predicted"/>
<evidence type="ECO:0000313" key="5">
    <source>
        <dbReference type="EMBL" id="KAK7434637.1"/>
    </source>
</evidence>
<evidence type="ECO:0000256" key="3">
    <source>
        <dbReference type="SAM" id="MobiDB-lite"/>
    </source>
</evidence>
<dbReference type="InterPro" id="IPR036987">
    <property type="entry name" value="SRA-YDG_sf"/>
</dbReference>
<organism evidence="5 6">
    <name type="scientific">Marasmiellus scandens</name>
    <dbReference type="NCBI Taxonomy" id="2682957"/>
    <lineage>
        <taxon>Eukaryota</taxon>
        <taxon>Fungi</taxon>
        <taxon>Dikarya</taxon>
        <taxon>Basidiomycota</taxon>
        <taxon>Agaricomycotina</taxon>
        <taxon>Agaricomycetes</taxon>
        <taxon>Agaricomycetidae</taxon>
        <taxon>Agaricales</taxon>
        <taxon>Marasmiineae</taxon>
        <taxon>Omphalotaceae</taxon>
        <taxon>Marasmiellus</taxon>
    </lineage>
</organism>
<dbReference type="Gene3D" id="2.30.280.10">
    <property type="entry name" value="SRA-YDG"/>
    <property type="match status" value="1"/>
</dbReference>
<keyword evidence="6" id="KW-1185">Reference proteome</keyword>
<dbReference type="InterPro" id="IPR003105">
    <property type="entry name" value="SRA_YDG"/>
</dbReference>
<dbReference type="EMBL" id="JBANRG010000120">
    <property type="protein sequence ID" value="KAK7434637.1"/>
    <property type="molecule type" value="Genomic_DNA"/>
</dbReference>
<dbReference type="PANTHER" id="PTHR14140:SF27">
    <property type="entry name" value="OS04G0289800 PROTEIN"/>
    <property type="match status" value="1"/>
</dbReference>
<feature type="region of interest" description="Disordered" evidence="3">
    <location>
        <begin position="168"/>
        <end position="300"/>
    </location>
</feature>
<evidence type="ECO:0000259" key="4">
    <source>
        <dbReference type="PROSITE" id="PS51015"/>
    </source>
</evidence>
<sequence length="300" mass="33689">MVLVKYGHLEQFPIGSTFETREEMHELGMHPTLRSGIAFQGGNYEPACSIVVTPGQYCDDEDEGEQLTYTGAGGAAQTGTGELTKDQEWIWNGNKHLEKSGAMKQPVRVIRGSPNKKVRATMENSYLYPESGFRYDGLYNVLQVFSRISKHSNHKIFIFKLKRDKNQAPPPWLPDTGDQPNPVVSNDQEESDLEEAEGSSTPPVSPTLKRKRQDSEESSNFTSPRAPARELMNSLSNTSQRRRSNDPPEAGPSFAEEQSPARHDPHKDETSEQRQRRMAGNMKEKGKLRDLGVISKKKKT</sequence>
<dbReference type="PROSITE" id="PS51015">
    <property type="entry name" value="YDG"/>
    <property type="match status" value="1"/>
</dbReference>
<comment type="caution">
    <text evidence="5">The sequence shown here is derived from an EMBL/GenBank/DDBJ whole genome shotgun (WGS) entry which is preliminary data.</text>
</comment>
<dbReference type="SUPFAM" id="SSF88697">
    <property type="entry name" value="PUA domain-like"/>
    <property type="match status" value="1"/>
</dbReference>
<feature type="compositionally biased region" description="Acidic residues" evidence="3">
    <location>
        <begin position="187"/>
        <end position="197"/>
    </location>
</feature>
<evidence type="ECO:0000313" key="6">
    <source>
        <dbReference type="Proteomes" id="UP001498398"/>
    </source>
</evidence>
<gene>
    <name evidence="5" type="ORF">VKT23_020103</name>
</gene>
<reference evidence="5 6" key="1">
    <citation type="submission" date="2024-01" db="EMBL/GenBank/DDBJ databases">
        <title>A draft genome for the cacao thread blight pathogen Marasmiellus scandens.</title>
        <authorList>
            <person name="Baruah I.K."/>
            <person name="Leung J."/>
            <person name="Bukari Y."/>
            <person name="Amoako-Attah I."/>
            <person name="Meinhardt L.W."/>
            <person name="Bailey B.A."/>
            <person name="Cohen S.P."/>
        </authorList>
    </citation>
    <scope>NUCLEOTIDE SEQUENCE [LARGE SCALE GENOMIC DNA]</scope>
    <source>
        <strain evidence="5 6">GH-19</strain>
    </source>
</reference>
<dbReference type="SMART" id="SM00466">
    <property type="entry name" value="SRA"/>
    <property type="match status" value="1"/>
</dbReference>
<keyword evidence="1 2" id="KW-0539">Nucleus</keyword>
<dbReference type="InterPro" id="IPR045134">
    <property type="entry name" value="UHRF1/2-like"/>
</dbReference>
<dbReference type="InterPro" id="IPR015947">
    <property type="entry name" value="PUA-like_sf"/>
</dbReference>
<accession>A0ABR1IMI8</accession>
<evidence type="ECO:0000256" key="1">
    <source>
        <dbReference type="ARBA" id="ARBA00023242"/>
    </source>
</evidence>
<comment type="subcellular location">
    <subcellularLocation>
        <location evidence="2">Nucleus</location>
    </subcellularLocation>
</comment>
<dbReference type="Pfam" id="PF02182">
    <property type="entry name" value="SAD_SRA"/>
    <property type="match status" value="1"/>
</dbReference>
<feature type="domain" description="YDG" evidence="4">
    <location>
        <begin position="7"/>
        <end position="163"/>
    </location>
</feature>
<dbReference type="Proteomes" id="UP001498398">
    <property type="component" value="Unassembled WGS sequence"/>
</dbReference>
<dbReference type="PANTHER" id="PTHR14140">
    <property type="entry name" value="E3 UBIQUITIN-PROTEIN LIGASE UHRF-RELATED"/>
    <property type="match status" value="1"/>
</dbReference>
<name>A0ABR1IMI8_9AGAR</name>
<evidence type="ECO:0000256" key="2">
    <source>
        <dbReference type="PROSITE-ProRule" id="PRU00358"/>
    </source>
</evidence>
<protein>
    <recommendedName>
        <fullName evidence="4">YDG domain-containing protein</fullName>
    </recommendedName>
</protein>